<dbReference type="RefSeq" id="WP_154476822.1">
    <property type="nucleotide sequence ID" value="NZ_VULY01000018.1"/>
</dbReference>
<evidence type="ECO:0000256" key="3">
    <source>
        <dbReference type="ARBA" id="ARBA00022777"/>
    </source>
</evidence>
<dbReference type="Pfam" id="PF02595">
    <property type="entry name" value="Gly_kinase"/>
    <property type="match status" value="1"/>
</dbReference>
<dbReference type="AlphaFoldDB" id="A0A6N7UZH9"/>
<evidence type="ECO:0000313" key="5">
    <source>
        <dbReference type="EMBL" id="MSR93699.1"/>
    </source>
</evidence>
<dbReference type="PANTHER" id="PTHR21599:SF0">
    <property type="entry name" value="GLYCERATE KINASE"/>
    <property type="match status" value="1"/>
</dbReference>
<dbReference type="Gene3D" id="3.40.50.10350">
    <property type="entry name" value="Glycerate kinase, domain 1"/>
    <property type="match status" value="1"/>
</dbReference>
<protein>
    <submittedName>
        <fullName evidence="5">Glycerate kinase</fullName>
    </submittedName>
</protein>
<evidence type="ECO:0000256" key="4">
    <source>
        <dbReference type="PIRNR" id="PIRNR006078"/>
    </source>
</evidence>
<dbReference type="NCBIfam" id="TIGR00045">
    <property type="entry name" value="glycerate kinase"/>
    <property type="match status" value="1"/>
</dbReference>
<comment type="similarity">
    <text evidence="1 4">Belongs to the glycerate kinase type-1 family.</text>
</comment>
<comment type="caution">
    <text evidence="5">The sequence shown here is derived from an EMBL/GenBank/DDBJ whole genome shotgun (WGS) entry which is preliminary data.</text>
</comment>
<gene>
    <name evidence="5" type="ORF">FYJ34_05345</name>
</gene>
<dbReference type="Gene3D" id="3.90.1510.10">
    <property type="entry name" value="Glycerate kinase, domain 2"/>
    <property type="match status" value="1"/>
</dbReference>
<name>A0A6N7UZH9_9FIRM</name>
<dbReference type="InterPro" id="IPR018193">
    <property type="entry name" value="Glyc_kinase_flavodox-like_fold"/>
</dbReference>
<evidence type="ECO:0000313" key="6">
    <source>
        <dbReference type="Proteomes" id="UP000434409"/>
    </source>
</evidence>
<accession>A0A6N7UZH9</accession>
<sequence>MKVVVAIDSFKGSLSSMEAGIAAKEGILAAHPSAQVVVKPLADGGEGTADALIAGLGGQTISLRVSDPLGAPVSVHYGYWPDRQLAVLEMASAAGITLIPESEKDPLAATTYGVGEMIRDAIQRGCRHFIIGIGGSVTNDGGVGMLKALGYRFLDQNGTDVGMGGSALSKIFSISAAHVLPELKLCQFQIACDVSNPLCGPTGATYIYGPQKGVTEALKAPLDAAMAHYASVTEQTMHNCFRDTPGSGAAGGMGFACLSYLQASLIPGIQLIMEATHLTEELKTADVVVTGEGRLDAQTTMGKAPVGIAKLAKQFGATVIAFSGSATKDATACNAAGIDAFFPILRNVVTLEEALSPETAKENLSLTAEQVFRLLQCRPLR</sequence>
<dbReference type="GO" id="GO:0008887">
    <property type="term" value="F:glycerate kinase activity"/>
    <property type="evidence" value="ECO:0007669"/>
    <property type="project" value="UniProtKB-UniRule"/>
</dbReference>
<dbReference type="SUPFAM" id="SSF110738">
    <property type="entry name" value="Glycerate kinase I"/>
    <property type="match status" value="1"/>
</dbReference>
<dbReference type="PANTHER" id="PTHR21599">
    <property type="entry name" value="GLYCERATE KINASE"/>
    <property type="match status" value="1"/>
</dbReference>
<proteinExistence type="inferred from homology"/>
<dbReference type="PIRSF" id="PIRSF006078">
    <property type="entry name" value="GlxK"/>
    <property type="match status" value="1"/>
</dbReference>
<dbReference type="EMBL" id="VULY01000018">
    <property type="protein sequence ID" value="MSR93699.1"/>
    <property type="molecule type" value="Genomic_DNA"/>
</dbReference>
<dbReference type="InterPro" id="IPR018197">
    <property type="entry name" value="Glycerate_kinase_RE-like"/>
</dbReference>
<evidence type="ECO:0000256" key="1">
    <source>
        <dbReference type="ARBA" id="ARBA00006284"/>
    </source>
</evidence>
<reference evidence="5 6" key="1">
    <citation type="submission" date="2019-08" db="EMBL/GenBank/DDBJ databases">
        <title>In-depth cultivation of the pig gut microbiome towards novel bacterial diversity and tailored functional studies.</title>
        <authorList>
            <person name="Wylensek D."/>
            <person name="Hitch T.C.A."/>
            <person name="Clavel T."/>
        </authorList>
    </citation>
    <scope>NUCLEOTIDE SEQUENCE [LARGE SCALE GENOMIC DNA]</scope>
    <source>
        <strain evidence="5 6">68-1-5</strain>
    </source>
</reference>
<keyword evidence="6" id="KW-1185">Reference proteome</keyword>
<organism evidence="5 6">
    <name type="scientific">Suipraeoptans intestinalis</name>
    <dbReference type="NCBI Taxonomy" id="2606628"/>
    <lineage>
        <taxon>Bacteria</taxon>
        <taxon>Bacillati</taxon>
        <taxon>Bacillota</taxon>
        <taxon>Clostridia</taxon>
        <taxon>Lachnospirales</taxon>
        <taxon>Lachnospiraceae</taxon>
        <taxon>Suipraeoptans</taxon>
    </lineage>
</organism>
<dbReference type="GO" id="GO:0031388">
    <property type="term" value="P:organic acid phosphorylation"/>
    <property type="evidence" value="ECO:0007669"/>
    <property type="project" value="UniProtKB-UniRule"/>
</dbReference>
<dbReference type="Proteomes" id="UP000434409">
    <property type="component" value="Unassembled WGS sequence"/>
</dbReference>
<dbReference type="InterPro" id="IPR004381">
    <property type="entry name" value="Glycerate_kinase"/>
</dbReference>
<dbReference type="InterPro" id="IPR036129">
    <property type="entry name" value="Glycerate_kinase_sf"/>
</dbReference>
<keyword evidence="2 4" id="KW-0808">Transferase</keyword>
<keyword evidence="3 4" id="KW-0418">Kinase</keyword>
<evidence type="ECO:0000256" key="2">
    <source>
        <dbReference type="ARBA" id="ARBA00022679"/>
    </source>
</evidence>